<evidence type="ECO:0000313" key="9">
    <source>
        <dbReference type="Proteomes" id="UP000294498"/>
    </source>
</evidence>
<evidence type="ECO:0000256" key="7">
    <source>
        <dbReference type="SAM" id="Phobius"/>
    </source>
</evidence>
<keyword evidence="9" id="KW-1185">Reference proteome</keyword>
<evidence type="ECO:0000313" key="8">
    <source>
        <dbReference type="EMBL" id="TDW96485.1"/>
    </source>
</evidence>
<keyword evidence="6 7" id="KW-0472">Membrane</keyword>
<feature type="transmembrane region" description="Helical" evidence="7">
    <location>
        <begin position="57"/>
        <end position="77"/>
    </location>
</feature>
<accession>A0A4R8DG74</accession>
<sequence length="80" mass="8488">MHIIWTLILGGLAGFIAGKLMRGEGFGILWDIVVGIIGGWVGGWIFGLIGLHAGGTFGSFIVAIIGAVILIWVIRMIKRA</sequence>
<dbReference type="GO" id="GO:0005886">
    <property type="term" value="C:plasma membrane"/>
    <property type="evidence" value="ECO:0007669"/>
    <property type="project" value="UniProtKB-SubCell"/>
</dbReference>
<keyword evidence="5 7" id="KW-1133">Transmembrane helix</keyword>
<evidence type="ECO:0000256" key="4">
    <source>
        <dbReference type="ARBA" id="ARBA00022692"/>
    </source>
</evidence>
<evidence type="ECO:0000256" key="2">
    <source>
        <dbReference type="ARBA" id="ARBA00011006"/>
    </source>
</evidence>
<dbReference type="AlphaFoldDB" id="A0A4R8DG74"/>
<evidence type="ECO:0000256" key="5">
    <source>
        <dbReference type="ARBA" id="ARBA00022989"/>
    </source>
</evidence>
<proteinExistence type="inferred from homology"/>
<evidence type="ECO:0000256" key="3">
    <source>
        <dbReference type="ARBA" id="ARBA00022475"/>
    </source>
</evidence>
<protein>
    <submittedName>
        <fullName evidence="8">Putative membrane protein YeaQ/YmgE (Transglycosylase-associated protein family)</fullName>
    </submittedName>
</protein>
<keyword evidence="3" id="KW-1003">Cell membrane</keyword>
<comment type="similarity">
    <text evidence="2">Belongs to the UPF0410 family.</text>
</comment>
<comment type="caution">
    <text evidence="8">The sequence shown here is derived from an EMBL/GenBank/DDBJ whole genome shotgun (WGS) entry which is preliminary data.</text>
</comment>
<reference evidence="8 9" key="1">
    <citation type="submission" date="2019-03" db="EMBL/GenBank/DDBJ databases">
        <title>Genomic Encyclopedia of Type Strains, Phase IV (KMG-IV): sequencing the most valuable type-strain genomes for metagenomic binning, comparative biology and taxonomic classification.</title>
        <authorList>
            <person name="Goeker M."/>
        </authorList>
    </citation>
    <scope>NUCLEOTIDE SEQUENCE [LARGE SCALE GENOMIC DNA]</scope>
    <source>
        <strain evidence="8 9">DSM 100059</strain>
    </source>
</reference>
<dbReference type="InterPro" id="IPR007341">
    <property type="entry name" value="Transgly_assoc"/>
</dbReference>
<name>A0A4R8DG74_9BACT</name>
<comment type="subcellular location">
    <subcellularLocation>
        <location evidence="1">Cell membrane</location>
        <topology evidence="1">Multi-pass membrane protein</topology>
    </subcellularLocation>
</comment>
<dbReference type="EMBL" id="SODV01000002">
    <property type="protein sequence ID" value="TDW96485.1"/>
    <property type="molecule type" value="Genomic_DNA"/>
</dbReference>
<keyword evidence="4 7" id="KW-0812">Transmembrane</keyword>
<evidence type="ECO:0000256" key="6">
    <source>
        <dbReference type="ARBA" id="ARBA00023136"/>
    </source>
</evidence>
<gene>
    <name evidence="8" type="ORF">EDB95_4316</name>
</gene>
<dbReference type="Proteomes" id="UP000294498">
    <property type="component" value="Unassembled WGS sequence"/>
</dbReference>
<dbReference type="PANTHER" id="PTHR33884:SF3">
    <property type="entry name" value="UPF0410 PROTEIN YMGE"/>
    <property type="match status" value="1"/>
</dbReference>
<dbReference type="PANTHER" id="PTHR33884">
    <property type="entry name" value="UPF0410 PROTEIN YMGE"/>
    <property type="match status" value="1"/>
</dbReference>
<organism evidence="8 9">
    <name type="scientific">Dinghuibacter silviterrae</name>
    <dbReference type="NCBI Taxonomy" id="1539049"/>
    <lineage>
        <taxon>Bacteria</taxon>
        <taxon>Pseudomonadati</taxon>
        <taxon>Bacteroidota</taxon>
        <taxon>Chitinophagia</taxon>
        <taxon>Chitinophagales</taxon>
        <taxon>Chitinophagaceae</taxon>
        <taxon>Dinghuibacter</taxon>
    </lineage>
</organism>
<evidence type="ECO:0000256" key="1">
    <source>
        <dbReference type="ARBA" id="ARBA00004651"/>
    </source>
</evidence>
<dbReference type="Pfam" id="PF04226">
    <property type="entry name" value="Transgly_assoc"/>
    <property type="match status" value="1"/>
</dbReference>
<feature type="transmembrane region" description="Helical" evidence="7">
    <location>
        <begin position="28"/>
        <end position="51"/>
    </location>
</feature>